<gene>
    <name evidence="1" type="ORF">EG68_05889</name>
</gene>
<sequence length="1083" mass="123480">MASVNLQWNLLRLSEHYNPQRLTIDNSFLSIENVDERTEYLFLIWNFFTTSELEAPFVCVSGTQIPKRLLFETLISNRLLETFFENNVLSHVDGTNVDFLSALLLQILVYLLNKHESINSEDAACLSDLILLSWWNRGFRLPSNYCTLAERLHMGFLQLMPLVSSNFISQLVKYPDHGYLFAVNLLGIYADYADYTSGHEDSSQGSPNLQEDLASRLLGIHASAPFQMLSNIHRKSHHLYMQHSTTVRFSTLASADSTSRLADILNVIVSSVRINEALRQHPDLPLPSESDRTILQNRFNNVRDLLLTRACRCLAAEQHKSIPDLLRSRLLSVIRAAAPKHLISKVLNSTPTDPVLRSDSQTHSSQSEHNSFDLHRQLICWSIERKLNVAEYALWFVSSGEVRDVNSAHCTLTRLLRHASLLARDHVFSLSLVQRMDRVRKAALPEQLYLKLLRRILSHLSTDSKCKLLQGLHSSANSSGATPLPKGSNLLDSRIRTLFNRLVVVDDKDAQNSKTVALNMACTATPNFDDEFVLDCELLLLTRPVLFLRELILMPVTRRCPVSETAVHQQLLLKDLSTKQPPDRTPSLTQCFETWEEENDFARFDPLALDSFTVFPEGDGVESRLPAEFTSIISMPMVQTVVHILKLAPLQLPRLTARLLQRLKTFTHANHPPIVAERLILLYLAAIEQLTSDISLDFSCTYLSKLVYQLIDLFDFMFLTENTPFHQTNSYEIDCFLAWLLSRLAVKLLPDINEVCYRCHQIKEKLSRQPVNFRVIRFWVLLLPILNNFHSPESIVYLTLDDEFCEVISDLDRLIPEAQLRLQFGLSYNPTGRQKVADASNNHGPISPRALIFLFNLASASTDSFNNIVHIVSEVKPDLLWDDDGIPSNSRLLLTLLMFLSNLAGERQPERWIRVVSLVDHLVRIGTLMLAFQPVPANFQQSMNAFLLVDYSAIRGAFDVFALFSDLLHLCSTRPCVENNQLKEHDCRFRLLFQTMIPLTQRLAQRVDTVVHSADVQPAFKRFVRTQSECLMVQLEKRVEIAFTSCSASCQDTCEMAVHRLRLTIQMIHNKHAHKQNIAEVTK</sequence>
<protein>
    <submittedName>
        <fullName evidence="1">Uncharacterized protein</fullName>
    </submittedName>
</protein>
<evidence type="ECO:0000313" key="2">
    <source>
        <dbReference type="Proteomes" id="UP000822476"/>
    </source>
</evidence>
<dbReference type="AlphaFoldDB" id="A0A8S9YU54"/>
<keyword evidence="2" id="KW-1185">Reference proteome</keyword>
<name>A0A8S9YU54_9TREM</name>
<dbReference type="Proteomes" id="UP000822476">
    <property type="component" value="Unassembled WGS sequence"/>
</dbReference>
<accession>A0A8S9YU54</accession>
<comment type="caution">
    <text evidence="1">The sequence shown here is derived from an EMBL/GenBank/DDBJ whole genome shotgun (WGS) entry which is preliminary data.</text>
</comment>
<organism evidence="1 2">
    <name type="scientific">Paragonimus skrjabini miyazakii</name>
    <dbReference type="NCBI Taxonomy" id="59628"/>
    <lineage>
        <taxon>Eukaryota</taxon>
        <taxon>Metazoa</taxon>
        <taxon>Spiralia</taxon>
        <taxon>Lophotrochozoa</taxon>
        <taxon>Platyhelminthes</taxon>
        <taxon>Trematoda</taxon>
        <taxon>Digenea</taxon>
        <taxon>Plagiorchiida</taxon>
        <taxon>Troglotremata</taxon>
        <taxon>Troglotrematidae</taxon>
        <taxon>Paragonimus</taxon>
    </lineage>
</organism>
<reference evidence="1" key="1">
    <citation type="submission" date="2019-07" db="EMBL/GenBank/DDBJ databases">
        <title>Annotation for the trematode Paragonimus miyazaki's.</title>
        <authorList>
            <person name="Choi Y.-J."/>
        </authorList>
    </citation>
    <scope>NUCLEOTIDE SEQUENCE</scope>
    <source>
        <strain evidence="1">Japan</strain>
    </source>
</reference>
<dbReference type="OrthoDB" id="6246449at2759"/>
<evidence type="ECO:0000313" key="1">
    <source>
        <dbReference type="EMBL" id="KAF7256610.1"/>
    </source>
</evidence>
<proteinExistence type="predicted"/>
<dbReference type="EMBL" id="JTDE01002979">
    <property type="protein sequence ID" value="KAF7256610.1"/>
    <property type="molecule type" value="Genomic_DNA"/>
</dbReference>